<dbReference type="Ensembl" id="ENSRFET00010036419.1">
    <property type="protein sequence ID" value="ENSRFEP00010033625.1"/>
    <property type="gene ID" value="ENSRFEG00010022109.1"/>
</dbReference>
<dbReference type="GeneTree" id="ENSGT00390000003585"/>
<feature type="region of interest" description="Disordered" evidence="17">
    <location>
        <begin position="432"/>
        <end position="453"/>
    </location>
</feature>
<evidence type="ECO:0000256" key="17">
    <source>
        <dbReference type="SAM" id="MobiDB-lite"/>
    </source>
</evidence>
<dbReference type="EMBL" id="JACAGC010000027">
    <property type="protein sequence ID" value="KAF6274792.1"/>
    <property type="molecule type" value="Genomic_DNA"/>
</dbReference>
<dbReference type="Proteomes" id="UP000585614">
    <property type="component" value="Unassembled WGS sequence"/>
</dbReference>
<dbReference type="InterPro" id="IPR055220">
    <property type="entry name" value="SPRTN_ZBD"/>
</dbReference>
<evidence type="ECO:0000256" key="4">
    <source>
        <dbReference type="ARBA" id="ARBA00022454"/>
    </source>
</evidence>
<dbReference type="GO" id="GO:0000785">
    <property type="term" value="C:chromatin"/>
    <property type="evidence" value="ECO:0007669"/>
    <property type="project" value="Ensembl"/>
</dbReference>
<dbReference type="PANTHER" id="PTHR21220">
    <property type="entry name" value="DNA-DEPENDENT METALLOPROTEASE SPRTN"/>
    <property type="match status" value="1"/>
</dbReference>
<reference evidence="20 21" key="1">
    <citation type="journal article" date="2015" name="Annu Rev Anim Biosci">
        <title>The Genome 10K Project: a way forward.</title>
        <authorList>
            <person name="Koepfli K.P."/>
            <person name="Paten B."/>
            <person name="O'Brien S.J."/>
            <person name="Koepfli K.P."/>
            <person name="Paten B."/>
            <person name="Antunes A."/>
            <person name="Belov K."/>
            <person name="Bustamante C."/>
            <person name="Castoe T.A."/>
            <person name="Clawson H."/>
            <person name="Crawford A.J."/>
            <person name="Diekhans M."/>
            <person name="Distel D."/>
            <person name="Durbin R."/>
            <person name="Earl D."/>
            <person name="Fujita M.K."/>
            <person name="Gamble T."/>
            <person name="Georges A."/>
            <person name="Gemmell N."/>
            <person name="Gilbert M.T."/>
            <person name="Graves J.M."/>
            <person name="Green R.E."/>
            <person name="Hickey G."/>
            <person name="Jarvis E.D."/>
            <person name="Johnson W."/>
            <person name="Komissarov A."/>
            <person name="Korf I."/>
            <person name="Kuhn R."/>
            <person name="Larkin D.M."/>
            <person name="Lewin H."/>
            <person name="Lopez J.V."/>
            <person name="Ma J."/>
            <person name="Marques-Bonet T."/>
            <person name="Miller W."/>
            <person name="Murphy R."/>
            <person name="Pevzner P."/>
            <person name="Shapiro B."/>
            <person name="Steiner C."/>
            <person name="Tamazian G."/>
            <person name="Venkatesh B."/>
            <person name="Wang J."/>
            <person name="Wayne R."/>
            <person name="Wiley E."/>
            <person name="Yang H."/>
            <person name="Zhang G."/>
            <person name="Haussler D."/>
            <person name="Ryder O."/>
            <person name="O'Brien S.J."/>
        </authorList>
    </citation>
    <scope>NUCLEOTIDE SEQUENCE</scope>
</reference>
<dbReference type="GO" id="GO:0009411">
    <property type="term" value="P:response to UV"/>
    <property type="evidence" value="ECO:0007669"/>
    <property type="project" value="Ensembl"/>
</dbReference>
<dbReference type="GO" id="GO:0043130">
    <property type="term" value="F:ubiquitin binding"/>
    <property type="evidence" value="ECO:0007669"/>
    <property type="project" value="Ensembl"/>
</dbReference>
<dbReference type="GO" id="GO:0070530">
    <property type="term" value="F:K63-linked polyubiquitin modification-dependent protein binding"/>
    <property type="evidence" value="ECO:0007669"/>
    <property type="project" value="Ensembl"/>
</dbReference>
<evidence type="ECO:0000256" key="8">
    <source>
        <dbReference type="ARBA" id="ARBA00022771"/>
    </source>
</evidence>
<dbReference type="GO" id="GO:0016540">
    <property type="term" value="P:protein autoprocessing"/>
    <property type="evidence" value="ECO:0007669"/>
    <property type="project" value="Ensembl"/>
</dbReference>
<dbReference type="SMART" id="SM00734">
    <property type="entry name" value="ZnF_Rad18"/>
    <property type="match status" value="1"/>
</dbReference>
<proteinExistence type="inferred from homology"/>
<evidence type="ECO:0000256" key="6">
    <source>
        <dbReference type="ARBA" id="ARBA00022723"/>
    </source>
</evidence>
<evidence type="ECO:0000256" key="11">
    <source>
        <dbReference type="ARBA" id="ARBA00023049"/>
    </source>
</evidence>
<name>A0A671GBB0_RHIFE</name>
<evidence type="ECO:0000256" key="13">
    <source>
        <dbReference type="ARBA" id="ARBA00023242"/>
    </source>
</evidence>
<organism evidence="20 21">
    <name type="scientific">Rhinolophus ferrumequinum</name>
    <name type="common">Greater horseshoe bat</name>
    <dbReference type="NCBI Taxonomy" id="59479"/>
    <lineage>
        <taxon>Eukaryota</taxon>
        <taxon>Metazoa</taxon>
        <taxon>Chordata</taxon>
        <taxon>Craniata</taxon>
        <taxon>Vertebrata</taxon>
        <taxon>Euteleostomi</taxon>
        <taxon>Mammalia</taxon>
        <taxon>Eutheria</taxon>
        <taxon>Laurasiatheria</taxon>
        <taxon>Chiroptera</taxon>
        <taxon>Yinpterochiroptera</taxon>
        <taxon>Rhinolophoidea</taxon>
        <taxon>Rhinolophidae</taxon>
        <taxon>Rhinolophinae</taxon>
        <taxon>Rhinolophus</taxon>
    </lineage>
</organism>
<feature type="compositionally biased region" description="Low complexity" evidence="17">
    <location>
        <begin position="367"/>
        <end position="382"/>
    </location>
</feature>
<evidence type="ECO:0000256" key="1">
    <source>
        <dbReference type="ARBA" id="ARBA00004123"/>
    </source>
</evidence>
<evidence type="ECO:0000256" key="9">
    <source>
        <dbReference type="ARBA" id="ARBA00022801"/>
    </source>
</evidence>
<feature type="domain" description="UBZ4-type" evidence="18">
    <location>
        <begin position="460"/>
        <end position="487"/>
    </location>
</feature>
<dbReference type="CTD" id="83932"/>
<keyword evidence="13" id="KW-0539">Nucleus</keyword>
<dbReference type="FunFam" id="3.30.160.60:FF:000331">
    <property type="entry name" value="E3 ubiquitin-protein ligase RAD18"/>
    <property type="match status" value="1"/>
</dbReference>
<keyword evidence="6" id="KW-0479">Metal-binding</keyword>
<evidence type="ECO:0000256" key="16">
    <source>
        <dbReference type="PROSITE-ProRule" id="PRU01256"/>
    </source>
</evidence>
<comment type="subcellular location">
    <subcellularLocation>
        <location evidence="2">Chromosome</location>
    </subcellularLocation>
    <subcellularLocation>
        <location evidence="1">Nucleus</location>
    </subcellularLocation>
</comment>
<dbReference type="PROSITE" id="PS51908">
    <property type="entry name" value="ZF_UBZ4"/>
    <property type="match status" value="1"/>
</dbReference>
<reference evidence="20 21" key="2">
    <citation type="journal article" date="2018" name="Annu Rev Anim Biosci">
        <title>Bat Biology, Genomes, and the Bat1K Project: To Generate Chromosome-Level Genomes for All Living Bat Species.</title>
        <authorList>
            <person name="Teeling E.C."/>
            <person name="Vernes S.C."/>
            <person name="Davalos L.M."/>
            <person name="Ray D.A."/>
            <person name="Gilbert M.T.P."/>
            <person name="Myers E."/>
        </authorList>
    </citation>
    <scope>NUCLEOTIDE SEQUENCE</scope>
</reference>
<keyword evidence="11" id="KW-0482">Metalloprotease</keyword>
<reference evidence="19 22" key="4">
    <citation type="journal article" date="2020" name="Nature">
        <title>Six reference-quality genomes reveal evolution of bat adaptations.</title>
        <authorList>
            <person name="Jebb D."/>
            <person name="Huang Z."/>
            <person name="Pippel M."/>
            <person name="Hughes G.M."/>
            <person name="Lavrichenko K."/>
            <person name="Devanna P."/>
            <person name="Winkler S."/>
            <person name="Jermiin L.S."/>
            <person name="Skirmuntt E.C."/>
            <person name="Katzourakis A."/>
            <person name="Burkitt-Gray L."/>
            <person name="Ray D.A."/>
            <person name="Sullivan K.A.M."/>
            <person name="Roscito J.G."/>
            <person name="Kirilenko B.M."/>
            <person name="Davalos L.M."/>
            <person name="Corthals A.P."/>
            <person name="Power M.L."/>
            <person name="Jones G."/>
            <person name="Ransome R.D."/>
            <person name="Dechmann D.K.N."/>
            <person name="Locatelli A.G."/>
            <person name="Puechmaille S.J."/>
            <person name="Fedrigo O."/>
            <person name="Jarvis E.D."/>
            <person name="Hiller M."/>
            <person name="Vernes S.C."/>
            <person name="Myers E.W."/>
            <person name="Teeling E.C."/>
        </authorList>
    </citation>
    <scope>NUCLEOTIDE SEQUENCE [LARGE SCALE GENOMIC DNA]</scope>
    <source>
        <strain evidence="19">MRhiFer1</strain>
        <tissue evidence="19">Lung</tissue>
    </source>
</reference>
<feature type="compositionally biased region" description="Polar residues" evidence="17">
    <location>
        <begin position="391"/>
        <end position="401"/>
    </location>
</feature>
<gene>
    <name evidence="20" type="primary">SPRTN</name>
    <name evidence="19" type="ORF">mRhiFer1_016099</name>
</gene>
<evidence type="ECO:0000256" key="3">
    <source>
        <dbReference type="ARBA" id="ARBA00010724"/>
    </source>
</evidence>
<dbReference type="PANTHER" id="PTHR21220:SF0">
    <property type="entry name" value="DNA-DEPENDENT METALLOPROTEASE SPRTN"/>
    <property type="match status" value="1"/>
</dbReference>
<evidence type="ECO:0000256" key="15">
    <source>
        <dbReference type="ARBA" id="ARBA00030396"/>
    </source>
</evidence>
<dbReference type="InterPro" id="IPR044245">
    <property type="entry name" value="Spartan"/>
</dbReference>
<feature type="compositionally biased region" description="Basic and acidic residues" evidence="17">
    <location>
        <begin position="404"/>
        <end position="419"/>
    </location>
</feature>
<accession>A0A671GBB0</accession>
<evidence type="ECO:0000313" key="21">
    <source>
        <dbReference type="Proteomes" id="UP000472240"/>
    </source>
</evidence>
<dbReference type="RefSeq" id="XP_032955641.1">
    <property type="nucleotide sequence ID" value="XM_033099750.1"/>
</dbReference>
<evidence type="ECO:0000256" key="7">
    <source>
        <dbReference type="ARBA" id="ARBA00022763"/>
    </source>
</evidence>
<comment type="similarity">
    <text evidence="3">Belongs to the Spartan family.</text>
</comment>
<evidence type="ECO:0000256" key="5">
    <source>
        <dbReference type="ARBA" id="ARBA00022670"/>
    </source>
</evidence>
<dbReference type="GO" id="GO:0031398">
    <property type="term" value="P:positive regulation of protein ubiquitination"/>
    <property type="evidence" value="ECO:0007669"/>
    <property type="project" value="Ensembl"/>
</dbReference>
<evidence type="ECO:0000256" key="10">
    <source>
        <dbReference type="ARBA" id="ARBA00022833"/>
    </source>
</evidence>
<dbReference type="KEGG" id="rfq:117018629"/>
<dbReference type="InterPro" id="IPR006640">
    <property type="entry name" value="SprT-like_domain"/>
</dbReference>
<evidence type="ECO:0000313" key="22">
    <source>
        <dbReference type="Proteomes" id="UP000585614"/>
    </source>
</evidence>
<feature type="region of interest" description="Disordered" evidence="17">
    <location>
        <begin position="302"/>
        <end position="321"/>
    </location>
</feature>
<dbReference type="GO" id="GO:0003690">
    <property type="term" value="F:double-stranded DNA binding"/>
    <property type="evidence" value="ECO:0007669"/>
    <property type="project" value="Ensembl"/>
</dbReference>
<keyword evidence="7 16" id="KW-0227">DNA damage</keyword>
<feature type="compositionally biased region" description="Low complexity" evidence="17">
    <location>
        <begin position="231"/>
        <end position="242"/>
    </location>
</feature>
<dbReference type="GO" id="GO:0003697">
    <property type="term" value="F:single-stranded DNA binding"/>
    <property type="evidence" value="ECO:0007669"/>
    <property type="project" value="Ensembl"/>
</dbReference>
<dbReference type="OMA" id="VCQTEVL"/>
<keyword evidence="4" id="KW-0158">Chromosome</keyword>
<dbReference type="GO" id="GO:0019985">
    <property type="term" value="P:translesion synthesis"/>
    <property type="evidence" value="ECO:0007669"/>
    <property type="project" value="Ensembl"/>
</dbReference>
<evidence type="ECO:0000256" key="2">
    <source>
        <dbReference type="ARBA" id="ARBA00004286"/>
    </source>
</evidence>
<dbReference type="GO" id="GO:0004222">
    <property type="term" value="F:metalloendopeptidase activity"/>
    <property type="evidence" value="ECO:0007669"/>
    <property type="project" value="Ensembl"/>
</dbReference>
<feature type="region of interest" description="Disordered" evidence="17">
    <location>
        <begin position="216"/>
        <end position="255"/>
    </location>
</feature>
<dbReference type="GO" id="GO:0008270">
    <property type="term" value="F:zinc ion binding"/>
    <property type="evidence" value="ECO:0007669"/>
    <property type="project" value="UniProtKB-KW"/>
</dbReference>
<keyword evidence="5" id="KW-0645">Protease</keyword>
<sequence length="496" mass="55117">MDEDLVLALRLHEEWNLEVAEHGLVQEPLSLVDASWELVDPTPNLQALFMQFNDQYFWGQLEAVEVKWSLRMTMCAGVCSYEGKGGMCSIRLSEPLLKLRPRKDLVETLLHEMIHAYLFVTNNDRDWEGHGPEFCKHMHRINHLTGANITVYHNFHDEVEEYRRHWWRCDGPCQFKKPYYGYVKRSTNRAPSAHDYWWATHQKTCGGTYVKVKEPENYSKKGKEKTKPRKQPAAAAAATAAAAKKKGKPNRGETQLLIPFSGKGYVLGETNNSSGNLVTSHAANKTQDLLSQDHSANAVRTNSKTQAKFEQNGSSKKTSVVSPVLNTGHQNVLSNYFPRVSDLNQKTSRRVNGSPTESLTVGDISKKPVSSSSQRASSSKVSLRNSLKAVGSTSVTASQGASGPERESPSKRRKLEDKTVFDDFLIKKEQVQVGGGEPQGSSHPAAATQNSSSSSLQSQTVSCPVCQNDVVESQINEHLDWCLERDGDSVQVGTNL</sequence>
<reference evidence="20" key="5">
    <citation type="submission" date="2025-05" db="UniProtKB">
        <authorList>
            <consortium name="Ensembl"/>
        </authorList>
    </citation>
    <scope>IDENTIFICATION</scope>
</reference>
<feature type="compositionally biased region" description="Polar residues" evidence="17">
    <location>
        <begin position="344"/>
        <end position="359"/>
    </location>
</feature>
<protein>
    <recommendedName>
        <fullName evidence="14">DNA-dependent metalloprotease SPRTN</fullName>
    </recommendedName>
    <alternativeName>
        <fullName evidence="15">Protein with SprT-like domain at the N terminus</fullName>
    </alternativeName>
</protein>
<dbReference type="Pfam" id="PF22934">
    <property type="entry name" value="SPRTN_ZBD"/>
    <property type="match status" value="1"/>
</dbReference>
<keyword evidence="21" id="KW-1185">Reference proteome</keyword>
<reference evidence="20 21" key="3">
    <citation type="submission" date="2018-12" db="EMBL/GenBank/DDBJ databases">
        <title>G10K-VGP greater horseshoe bat female genome, primary haplotype.</title>
        <authorList>
            <person name="Teeling E."/>
            <person name="Myers G."/>
            <person name="Vernes S."/>
            <person name="Pippel M."/>
            <person name="Winkler S."/>
            <person name="Fedrigo O."/>
            <person name="Rhie A."/>
            <person name="Koren S."/>
            <person name="Phillippy A."/>
            <person name="Lewin H."/>
            <person name="Damas J."/>
            <person name="Howe K."/>
            <person name="Mountcastle J."/>
            <person name="Jarvis E.D."/>
        </authorList>
    </citation>
    <scope>NUCLEOTIDE SEQUENCE [LARGE SCALE GENOMIC DNA]</scope>
</reference>
<evidence type="ECO:0000313" key="20">
    <source>
        <dbReference type="Ensembl" id="ENSRFEP00010033625.1"/>
    </source>
</evidence>
<keyword evidence="12 16" id="KW-0234">DNA repair</keyword>
<feature type="region of interest" description="Disordered" evidence="17">
    <location>
        <begin position="344"/>
        <end position="419"/>
    </location>
</feature>
<dbReference type="SMART" id="SM00731">
    <property type="entry name" value="SprT"/>
    <property type="match status" value="1"/>
</dbReference>
<dbReference type="AlphaFoldDB" id="A0A671GBB0"/>
<evidence type="ECO:0000313" key="19">
    <source>
        <dbReference type="EMBL" id="KAF6274792.1"/>
    </source>
</evidence>
<dbReference type="InterPro" id="IPR006642">
    <property type="entry name" value="Rad18_UBZ4"/>
</dbReference>
<keyword evidence="10" id="KW-0862">Zinc</keyword>
<dbReference type="Gene3D" id="3.30.160.60">
    <property type="entry name" value="Classic Zinc Finger"/>
    <property type="match status" value="1"/>
</dbReference>
<dbReference type="Pfam" id="PF10263">
    <property type="entry name" value="SprT-like"/>
    <property type="match status" value="1"/>
</dbReference>
<evidence type="ECO:0000256" key="12">
    <source>
        <dbReference type="ARBA" id="ARBA00023204"/>
    </source>
</evidence>
<evidence type="ECO:0000259" key="18">
    <source>
        <dbReference type="PROSITE" id="PS51908"/>
    </source>
</evidence>
<keyword evidence="8 16" id="KW-0863">Zinc-finger</keyword>
<dbReference type="GO" id="GO:0036297">
    <property type="term" value="P:interstrand cross-link repair"/>
    <property type="evidence" value="ECO:0007669"/>
    <property type="project" value="Ensembl"/>
</dbReference>
<evidence type="ECO:0000256" key="14">
    <source>
        <dbReference type="ARBA" id="ARBA00023885"/>
    </source>
</evidence>
<dbReference type="GO" id="GO:0016607">
    <property type="term" value="C:nuclear speck"/>
    <property type="evidence" value="ECO:0007669"/>
    <property type="project" value="Ensembl"/>
</dbReference>
<dbReference type="OrthoDB" id="5236983at2759"/>
<dbReference type="GeneID" id="117018629"/>
<keyword evidence="9" id="KW-0378">Hydrolase</keyword>
<dbReference type="Proteomes" id="UP000472240">
    <property type="component" value="Chromosome 27"/>
</dbReference>
<dbReference type="GO" id="GO:0106300">
    <property type="term" value="P:protein-DNA covalent cross-linking repair"/>
    <property type="evidence" value="ECO:0007669"/>
    <property type="project" value="Ensembl"/>
</dbReference>